<protein>
    <recommendedName>
        <fullName evidence="2">Putative adhesin Stv domain-containing protein</fullName>
    </recommendedName>
</protein>
<evidence type="ECO:0000313" key="4">
    <source>
        <dbReference type="Proteomes" id="UP000054618"/>
    </source>
</evidence>
<dbReference type="OrthoDB" id="9894119at2"/>
<gene>
    <name evidence="3" type="ORF">Lqui_0424</name>
</gene>
<feature type="region of interest" description="Disordered" evidence="1">
    <location>
        <begin position="220"/>
        <end position="239"/>
    </location>
</feature>
<name>A0A0W0Y3L6_9GAMM</name>
<evidence type="ECO:0000259" key="2">
    <source>
        <dbReference type="Pfam" id="PF21527"/>
    </source>
</evidence>
<dbReference type="STRING" id="45073.Lqui_0424"/>
<dbReference type="PATRIC" id="fig|45073.5.peg.451"/>
<keyword evidence="4" id="KW-1185">Reference proteome</keyword>
<dbReference type="RefSeq" id="WP_058506549.1">
    <property type="nucleotide sequence ID" value="NZ_CAAAIK010000002.1"/>
</dbReference>
<comment type="caution">
    <text evidence="3">The sequence shown here is derived from an EMBL/GenBank/DDBJ whole genome shotgun (WGS) entry which is preliminary data.</text>
</comment>
<accession>A0A0W0Y3L6</accession>
<evidence type="ECO:0000256" key="1">
    <source>
        <dbReference type="SAM" id="MobiDB-lite"/>
    </source>
</evidence>
<proteinExistence type="predicted"/>
<organism evidence="3 4">
    <name type="scientific">Legionella quinlivanii</name>
    <dbReference type="NCBI Taxonomy" id="45073"/>
    <lineage>
        <taxon>Bacteria</taxon>
        <taxon>Pseudomonadati</taxon>
        <taxon>Pseudomonadota</taxon>
        <taxon>Gammaproteobacteria</taxon>
        <taxon>Legionellales</taxon>
        <taxon>Legionellaceae</taxon>
        <taxon>Legionella</taxon>
    </lineage>
</organism>
<evidence type="ECO:0000313" key="3">
    <source>
        <dbReference type="EMBL" id="KTD51580.1"/>
    </source>
</evidence>
<feature type="domain" description="Putative adhesin Stv" evidence="2">
    <location>
        <begin position="4"/>
        <end position="144"/>
    </location>
</feature>
<reference evidence="3 4" key="1">
    <citation type="submission" date="2015-11" db="EMBL/GenBank/DDBJ databases">
        <title>Genomic analysis of 38 Legionella species identifies large and diverse effector repertoires.</title>
        <authorList>
            <person name="Burstein D."/>
            <person name="Amaro F."/>
            <person name="Zusman T."/>
            <person name="Lifshitz Z."/>
            <person name="Cohen O."/>
            <person name="Gilbert J.A."/>
            <person name="Pupko T."/>
            <person name="Shuman H.A."/>
            <person name="Segal G."/>
        </authorList>
    </citation>
    <scope>NUCLEOTIDE SEQUENCE [LARGE SCALE GENOMIC DNA]</scope>
    <source>
        <strain evidence="3 4">CDC#1442-AUS-E</strain>
    </source>
</reference>
<dbReference type="InterPro" id="IPR049002">
    <property type="entry name" value="Stv"/>
</dbReference>
<dbReference type="Pfam" id="PF21527">
    <property type="entry name" value="Stv"/>
    <property type="match status" value="1"/>
</dbReference>
<dbReference type="EMBL" id="LNYS01000006">
    <property type="protein sequence ID" value="KTD51580.1"/>
    <property type="molecule type" value="Genomic_DNA"/>
</dbReference>
<dbReference type="AlphaFoldDB" id="A0A0W0Y3L6"/>
<sequence>MPRIVFYGHASFDATSTDCTIPTDTSLTIYCSPGSLLNQEVSNALANGELLTAKDISVSKATWYLIKNGLNPTDKPHHESFDTYPLILRAGDNVPDYVLSYADIPAMNPPLSQVPTQVVQVRKKTSLSQLLNQYKGQDLHWGACGFAQDSKDIRAVGYGYAFSLKPDSALKNIYMKPQPSEEEKRNQRLKRFGSFFRVSDEQEHLLNHPRKKACYTSGKNFSPSEYSLPNPCSKEPGCL</sequence>
<dbReference type="Proteomes" id="UP000054618">
    <property type="component" value="Unassembled WGS sequence"/>
</dbReference>